<dbReference type="Gene3D" id="1.25.10.10">
    <property type="entry name" value="Leucine-rich Repeat Variant"/>
    <property type="match status" value="1"/>
</dbReference>
<dbReference type="GO" id="GO:0015031">
    <property type="term" value="P:protein transport"/>
    <property type="evidence" value="ECO:0007669"/>
    <property type="project" value="UniProtKB-KW"/>
</dbReference>
<keyword evidence="5" id="KW-1185">Reference proteome</keyword>
<protein>
    <submittedName>
        <fullName evidence="4">Importin subunit alpha-3</fullName>
    </submittedName>
</protein>
<name>A0A0C2MGB3_THEKT</name>
<keyword evidence="3" id="KW-0653">Protein transport</keyword>
<evidence type="ECO:0000256" key="1">
    <source>
        <dbReference type="ARBA" id="ARBA00010394"/>
    </source>
</evidence>
<reference evidence="4 5" key="1">
    <citation type="journal article" date="2014" name="Genome Biol. Evol.">
        <title>The genome of the myxosporean Thelohanellus kitauei shows adaptations to nutrient acquisition within its fish host.</title>
        <authorList>
            <person name="Yang Y."/>
            <person name="Xiong J."/>
            <person name="Zhou Z."/>
            <person name="Huo F."/>
            <person name="Miao W."/>
            <person name="Ran C."/>
            <person name="Liu Y."/>
            <person name="Zhang J."/>
            <person name="Feng J."/>
            <person name="Wang M."/>
            <person name="Wang M."/>
            <person name="Wang L."/>
            <person name="Yao B."/>
        </authorList>
    </citation>
    <scope>NUCLEOTIDE SEQUENCE [LARGE SCALE GENOMIC DNA]</scope>
    <source>
        <strain evidence="4">Wuqing</strain>
    </source>
</reference>
<keyword evidence="2" id="KW-0813">Transport</keyword>
<dbReference type="InterPro" id="IPR016024">
    <property type="entry name" value="ARM-type_fold"/>
</dbReference>
<evidence type="ECO:0000256" key="3">
    <source>
        <dbReference type="ARBA" id="ARBA00022927"/>
    </source>
</evidence>
<evidence type="ECO:0000313" key="5">
    <source>
        <dbReference type="Proteomes" id="UP000031668"/>
    </source>
</evidence>
<dbReference type="PANTHER" id="PTHR23316">
    <property type="entry name" value="IMPORTIN ALPHA"/>
    <property type="match status" value="1"/>
</dbReference>
<dbReference type="OrthoDB" id="29145at2759"/>
<accession>A0A0C2MGB3</accession>
<comment type="similarity">
    <text evidence="1">Belongs to the importin alpha family.</text>
</comment>
<comment type="caution">
    <text evidence="4">The sequence shown here is derived from an EMBL/GenBank/DDBJ whole genome shotgun (WGS) entry which is preliminary data.</text>
</comment>
<sequence length="343" mass="39435">MPINNSEIIWREYWLIDWKEHRIHFLDSSREIKLEIGIILSRIAYSSSLTTSFLLEPALFGLLNDTDSEVVVQGLQSIGNIIGDGQTARLSEMLFNICRCKFTQGESCFLESITQTLNLLIHYPNEGVQTNVLNCIEQLMKSGDRSIEILIRNGLFLSLVSIGYICSTKSDYIDYLLDHGLYYHLKPLLLNENMVIRENIYWMLSNIAAGTKEQMLTLFSLDIFPQVIQDLGCSSYNVRIEACWLIGNTLFQCDIEQANTLVDSQLFYSMQHFLVIKDSRLVNHLLRMILVLLRLYTSHNNLSYLSNRLEGTGSNMYVTKFVKLSKHLLFTEIIPSVLQHLKS</sequence>
<evidence type="ECO:0000313" key="4">
    <source>
        <dbReference type="EMBL" id="KII66201.1"/>
    </source>
</evidence>
<gene>
    <name evidence="4" type="ORF">RF11_12026</name>
</gene>
<dbReference type="InterPro" id="IPR011989">
    <property type="entry name" value="ARM-like"/>
</dbReference>
<dbReference type="EMBL" id="JWZT01003604">
    <property type="protein sequence ID" value="KII66201.1"/>
    <property type="molecule type" value="Genomic_DNA"/>
</dbReference>
<dbReference type="AlphaFoldDB" id="A0A0C2MGB3"/>
<organism evidence="4 5">
    <name type="scientific">Thelohanellus kitauei</name>
    <name type="common">Myxosporean</name>
    <dbReference type="NCBI Taxonomy" id="669202"/>
    <lineage>
        <taxon>Eukaryota</taxon>
        <taxon>Metazoa</taxon>
        <taxon>Cnidaria</taxon>
        <taxon>Myxozoa</taxon>
        <taxon>Myxosporea</taxon>
        <taxon>Bivalvulida</taxon>
        <taxon>Platysporina</taxon>
        <taxon>Myxobolidae</taxon>
        <taxon>Thelohanellus</taxon>
    </lineage>
</organism>
<evidence type="ECO:0000256" key="2">
    <source>
        <dbReference type="ARBA" id="ARBA00022448"/>
    </source>
</evidence>
<dbReference type="SUPFAM" id="SSF48371">
    <property type="entry name" value="ARM repeat"/>
    <property type="match status" value="1"/>
</dbReference>
<proteinExistence type="inferred from homology"/>
<dbReference type="Proteomes" id="UP000031668">
    <property type="component" value="Unassembled WGS sequence"/>
</dbReference>